<accession>A0A9P0CUA3</accession>
<dbReference type="AlphaFoldDB" id="A0A9P0CUA3"/>
<evidence type="ECO:0000256" key="1">
    <source>
        <dbReference type="SAM" id="MobiDB-lite"/>
    </source>
</evidence>
<evidence type="ECO:0000313" key="3">
    <source>
        <dbReference type="Proteomes" id="UP001153636"/>
    </source>
</evidence>
<keyword evidence="3" id="KW-1185">Reference proteome</keyword>
<feature type="compositionally biased region" description="Basic and acidic residues" evidence="1">
    <location>
        <begin position="1"/>
        <end position="16"/>
    </location>
</feature>
<dbReference type="Proteomes" id="UP001153636">
    <property type="component" value="Chromosome 4"/>
</dbReference>
<reference evidence="2" key="1">
    <citation type="submission" date="2022-01" db="EMBL/GenBank/DDBJ databases">
        <authorList>
            <person name="King R."/>
        </authorList>
    </citation>
    <scope>NUCLEOTIDE SEQUENCE</scope>
</reference>
<name>A0A9P0CUA3_9CUCU</name>
<evidence type="ECO:0000313" key="2">
    <source>
        <dbReference type="EMBL" id="CAH1109557.1"/>
    </source>
</evidence>
<feature type="region of interest" description="Disordered" evidence="1">
    <location>
        <begin position="1"/>
        <end position="95"/>
    </location>
</feature>
<gene>
    <name evidence="2" type="ORF">PSYICH_LOCUS10298</name>
</gene>
<organism evidence="2 3">
    <name type="scientific">Psylliodes chrysocephalus</name>
    <dbReference type="NCBI Taxonomy" id="3402493"/>
    <lineage>
        <taxon>Eukaryota</taxon>
        <taxon>Metazoa</taxon>
        <taxon>Ecdysozoa</taxon>
        <taxon>Arthropoda</taxon>
        <taxon>Hexapoda</taxon>
        <taxon>Insecta</taxon>
        <taxon>Pterygota</taxon>
        <taxon>Neoptera</taxon>
        <taxon>Endopterygota</taxon>
        <taxon>Coleoptera</taxon>
        <taxon>Polyphaga</taxon>
        <taxon>Cucujiformia</taxon>
        <taxon>Chrysomeloidea</taxon>
        <taxon>Chrysomelidae</taxon>
        <taxon>Galerucinae</taxon>
        <taxon>Alticini</taxon>
        <taxon>Psylliodes</taxon>
    </lineage>
</organism>
<feature type="compositionally biased region" description="Basic and acidic residues" evidence="1">
    <location>
        <begin position="23"/>
        <end position="54"/>
    </location>
</feature>
<protein>
    <submittedName>
        <fullName evidence="2">Uncharacterized protein</fullName>
    </submittedName>
</protein>
<feature type="compositionally biased region" description="Basic and acidic residues" evidence="1">
    <location>
        <begin position="84"/>
        <end position="95"/>
    </location>
</feature>
<proteinExistence type="predicted"/>
<sequence length="367" mass="43081">MTVHGDEITQKKDANRNESVNEEGEKNIKENPELYEQAKIKERQRYQRRKKEEAADQPTGGSQNSYFYSPEDTNIATPSSSRNRSKDNRELEKVKKEMEKLMRKSFKYKTRYYRLKDKHLKEQKEKMRPKSKVERELNGKNVPLEIKKKVLSAEVLKTQLEINFKARGADIPDLDSLASVLKQNYPGITFKVVVEEDIEVLNDVIPLNIKPFKGTMKARQLVWTLKYNIMIHLRRLSCLTYKPPNPCLHYHLGEMLLVPAVNKNHLRYSDIYSDSSNDDTQSPIPYQTEKKIVSEIGDKEVVDFNNVKKPLPVPISLRRNKFRFTNEHFNRFTNGSQALHEWLTRDYKFSEAYLGSEINEELINRKK</sequence>
<feature type="compositionally biased region" description="Polar residues" evidence="1">
    <location>
        <begin position="59"/>
        <end position="82"/>
    </location>
</feature>
<dbReference type="EMBL" id="OV651816">
    <property type="protein sequence ID" value="CAH1109557.1"/>
    <property type="molecule type" value="Genomic_DNA"/>
</dbReference>